<evidence type="ECO:0000256" key="3">
    <source>
        <dbReference type="ARBA" id="ARBA00023163"/>
    </source>
</evidence>
<dbReference type="Gene3D" id="1.10.10.60">
    <property type="entry name" value="Homeodomain-like"/>
    <property type="match status" value="1"/>
</dbReference>
<keyword evidence="1" id="KW-0805">Transcription regulation</keyword>
<keyword evidence="2" id="KW-0238">DNA-binding</keyword>
<organism evidence="6 7">
    <name type="scientific">Gordonia mangrovi</name>
    <dbReference type="NCBI Taxonomy" id="2665643"/>
    <lineage>
        <taxon>Bacteria</taxon>
        <taxon>Bacillati</taxon>
        <taxon>Actinomycetota</taxon>
        <taxon>Actinomycetes</taxon>
        <taxon>Mycobacteriales</taxon>
        <taxon>Gordoniaceae</taxon>
        <taxon>Gordonia</taxon>
    </lineage>
</organism>
<dbReference type="InterPro" id="IPR009057">
    <property type="entry name" value="Homeodomain-like_sf"/>
</dbReference>
<dbReference type="GO" id="GO:0003700">
    <property type="term" value="F:DNA-binding transcription factor activity"/>
    <property type="evidence" value="ECO:0007669"/>
    <property type="project" value="TreeGrafter"/>
</dbReference>
<sequence>MVIRNATFLMRRVMATRRRGADLEAAIHTAVQSELMTHGYAGLTFEGVAAAAETSKAVLYRRWPTKASMVFASVAGADSSPLHTPDTGSLVGDLTQLLRDGNALFTHHGRGMILGILSDADEATAESMREVIFRRAAELVGPIAEHARERGELGPNPIPTRALALPMDLLRNETLLRRPLDDDGIAEIVDTCVVPLFRVWSSAPDSVGPP</sequence>
<feature type="domain" description="Tetracyclin repressor-like C-terminal" evidence="5">
    <location>
        <begin position="85"/>
        <end position="191"/>
    </location>
</feature>
<gene>
    <name evidence="6" type="ORF">GIY30_10460</name>
</gene>
<evidence type="ECO:0000256" key="2">
    <source>
        <dbReference type="ARBA" id="ARBA00023125"/>
    </source>
</evidence>
<evidence type="ECO:0000313" key="6">
    <source>
        <dbReference type="EMBL" id="MXP21770.1"/>
    </source>
</evidence>
<dbReference type="PANTHER" id="PTHR30055:SF148">
    <property type="entry name" value="TETR-FAMILY TRANSCRIPTIONAL REGULATOR"/>
    <property type="match status" value="1"/>
</dbReference>
<accession>A0A6L7GPH0</accession>
<dbReference type="Pfam" id="PF16859">
    <property type="entry name" value="TetR_C_11"/>
    <property type="match status" value="1"/>
</dbReference>
<dbReference type="AlphaFoldDB" id="A0A6L7GPH0"/>
<dbReference type="Proteomes" id="UP000475545">
    <property type="component" value="Unassembled WGS sequence"/>
</dbReference>
<evidence type="ECO:0000313" key="7">
    <source>
        <dbReference type="Proteomes" id="UP000475545"/>
    </source>
</evidence>
<feature type="domain" description="HTH tetR-type" evidence="4">
    <location>
        <begin position="35"/>
        <end position="72"/>
    </location>
</feature>
<dbReference type="InterPro" id="IPR011075">
    <property type="entry name" value="TetR_C"/>
</dbReference>
<reference evidence="6 7" key="1">
    <citation type="submission" date="2019-11" db="EMBL/GenBank/DDBJ databases">
        <title>Gordonia sp. nov., a novel actinobacterium isolated from mangrove soil in Hainan.</title>
        <authorList>
            <person name="Huang X."/>
            <person name="Xie Y."/>
            <person name="Chu X."/>
            <person name="Xiao K."/>
        </authorList>
    </citation>
    <scope>NUCLEOTIDE SEQUENCE [LARGE SCALE GENOMIC DNA]</scope>
    <source>
        <strain evidence="6 7">HNM0687</strain>
    </source>
</reference>
<name>A0A6L7GPH0_9ACTN</name>
<dbReference type="InterPro" id="IPR050109">
    <property type="entry name" value="HTH-type_TetR-like_transc_reg"/>
</dbReference>
<dbReference type="SUPFAM" id="SSF48498">
    <property type="entry name" value="Tetracyclin repressor-like, C-terminal domain"/>
    <property type="match status" value="1"/>
</dbReference>
<keyword evidence="3" id="KW-0804">Transcription</keyword>
<evidence type="ECO:0000259" key="5">
    <source>
        <dbReference type="Pfam" id="PF16859"/>
    </source>
</evidence>
<dbReference type="PANTHER" id="PTHR30055">
    <property type="entry name" value="HTH-TYPE TRANSCRIPTIONAL REGULATOR RUTR"/>
    <property type="match status" value="1"/>
</dbReference>
<dbReference type="SUPFAM" id="SSF46689">
    <property type="entry name" value="Homeodomain-like"/>
    <property type="match status" value="1"/>
</dbReference>
<protein>
    <submittedName>
        <fullName evidence="6">TetR family transcriptional regulator</fullName>
    </submittedName>
</protein>
<dbReference type="EMBL" id="WMBR01000002">
    <property type="protein sequence ID" value="MXP21770.1"/>
    <property type="molecule type" value="Genomic_DNA"/>
</dbReference>
<keyword evidence="7" id="KW-1185">Reference proteome</keyword>
<proteinExistence type="predicted"/>
<dbReference type="Pfam" id="PF00440">
    <property type="entry name" value="TetR_N"/>
    <property type="match status" value="1"/>
</dbReference>
<dbReference type="Gene3D" id="1.10.357.10">
    <property type="entry name" value="Tetracycline Repressor, domain 2"/>
    <property type="match status" value="1"/>
</dbReference>
<evidence type="ECO:0000259" key="4">
    <source>
        <dbReference type="Pfam" id="PF00440"/>
    </source>
</evidence>
<evidence type="ECO:0000256" key="1">
    <source>
        <dbReference type="ARBA" id="ARBA00023015"/>
    </source>
</evidence>
<dbReference type="InterPro" id="IPR001647">
    <property type="entry name" value="HTH_TetR"/>
</dbReference>
<dbReference type="InterPro" id="IPR036271">
    <property type="entry name" value="Tet_transcr_reg_TetR-rel_C_sf"/>
</dbReference>
<comment type="caution">
    <text evidence="6">The sequence shown here is derived from an EMBL/GenBank/DDBJ whole genome shotgun (WGS) entry which is preliminary data.</text>
</comment>
<dbReference type="GO" id="GO:0000976">
    <property type="term" value="F:transcription cis-regulatory region binding"/>
    <property type="evidence" value="ECO:0007669"/>
    <property type="project" value="TreeGrafter"/>
</dbReference>